<sequence>MELHIWLLVITLTCAEGVLVLTQSPGSVSTHSGQMVTMRCARSEGDAGSYGVFWYKQASVGSAPQWVITHWANGQIDRPTWATDKIVPSRDATDNSYILTIKNAVDQDQGIYSCSAQKHFGQGTHVHILTKQPLPPLVVLFPPSRDDKSKGDVTLTCLASGFYPYTIQALWSVDGTARTEGVEISITSPEQNGTYTISSYLRVPASKWESDKQTYTCTVQHESLSSPLQKSISSTCNY</sequence>
<dbReference type="CDD" id="cd00098">
    <property type="entry name" value="IgC1"/>
    <property type="match status" value="1"/>
</dbReference>
<dbReference type="EMBL" id="KC677713">
    <property type="protein sequence ID" value="AHG59326.1"/>
    <property type="molecule type" value="mRNA"/>
</dbReference>
<dbReference type="Pfam" id="PF07654">
    <property type="entry name" value="C1-set"/>
    <property type="match status" value="1"/>
</dbReference>
<dbReference type="SMART" id="SM00406">
    <property type="entry name" value="IGv"/>
    <property type="match status" value="1"/>
</dbReference>
<dbReference type="SMART" id="SM00408">
    <property type="entry name" value="IGc2"/>
    <property type="match status" value="2"/>
</dbReference>
<dbReference type="InterPro" id="IPR036179">
    <property type="entry name" value="Ig-like_dom_sf"/>
</dbReference>
<keyword evidence="1" id="KW-1015">Disulfide bond</keyword>
<dbReference type="SMART" id="SM00409">
    <property type="entry name" value="IG"/>
    <property type="match status" value="2"/>
</dbReference>
<protein>
    <submittedName>
        <fullName evidence="5">Ig light chain</fullName>
    </submittedName>
</protein>
<dbReference type="FunFam" id="2.60.40.10:FF:000283">
    <property type="entry name" value="Immunoglobulin kappa constant"/>
    <property type="match status" value="1"/>
</dbReference>
<dbReference type="InterPro" id="IPR003597">
    <property type="entry name" value="Ig_C1-set"/>
</dbReference>
<dbReference type="InterPro" id="IPR013783">
    <property type="entry name" value="Ig-like_fold"/>
</dbReference>
<feature type="chain" id="PRO_5004949148" evidence="3">
    <location>
        <begin position="18"/>
        <end position="238"/>
    </location>
</feature>
<dbReference type="InterPro" id="IPR013106">
    <property type="entry name" value="Ig_V-set"/>
</dbReference>
<dbReference type="InterPro" id="IPR003006">
    <property type="entry name" value="Ig/MHC_CS"/>
</dbReference>
<keyword evidence="3" id="KW-0732">Signal</keyword>
<dbReference type="PROSITE" id="PS00290">
    <property type="entry name" value="IG_MHC"/>
    <property type="match status" value="1"/>
</dbReference>
<dbReference type="InterPro" id="IPR003598">
    <property type="entry name" value="Ig_sub2"/>
</dbReference>
<dbReference type="InterPro" id="IPR003599">
    <property type="entry name" value="Ig_sub"/>
</dbReference>
<feature type="domain" description="Ig-like" evidence="4">
    <location>
        <begin position="16"/>
        <end position="117"/>
    </location>
</feature>
<dbReference type="Gene3D" id="2.60.40.10">
    <property type="entry name" value="Immunoglobulins"/>
    <property type="match status" value="2"/>
</dbReference>
<dbReference type="InterPro" id="IPR050380">
    <property type="entry name" value="Immune_Resp_Modulators"/>
</dbReference>
<keyword evidence="2" id="KW-0393">Immunoglobulin domain</keyword>
<proteinExistence type="evidence at transcript level"/>
<organism evidence="5">
    <name type="scientific">Latimeria menadoensis</name>
    <name type="common">Indonesian coelacanth</name>
    <dbReference type="NCBI Taxonomy" id="106881"/>
    <lineage>
        <taxon>Eukaryota</taxon>
        <taxon>Metazoa</taxon>
        <taxon>Chordata</taxon>
        <taxon>Craniata</taxon>
        <taxon>Vertebrata</taxon>
        <taxon>Euteleostomi</taxon>
        <taxon>Coelacanthiformes</taxon>
        <taxon>Coelacanthidae</taxon>
        <taxon>Latimeria</taxon>
    </lineage>
</organism>
<dbReference type="PROSITE" id="PS50835">
    <property type="entry name" value="IG_LIKE"/>
    <property type="match status" value="2"/>
</dbReference>
<dbReference type="SUPFAM" id="SSF48726">
    <property type="entry name" value="Immunoglobulin"/>
    <property type="match status" value="2"/>
</dbReference>
<evidence type="ECO:0000256" key="2">
    <source>
        <dbReference type="ARBA" id="ARBA00023319"/>
    </source>
</evidence>
<evidence type="ECO:0000256" key="1">
    <source>
        <dbReference type="ARBA" id="ARBA00023157"/>
    </source>
</evidence>
<dbReference type="CDD" id="cd00099">
    <property type="entry name" value="IgV"/>
    <property type="match status" value="1"/>
</dbReference>
<dbReference type="SMART" id="SM00407">
    <property type="entry name" value="IGc1"/>
    <property type="match status" value="1"/>
</dbReference>
<evidence type="ECO:0000256" key="3">
    <source>
        <dbReference type="SAM" id="SignalP"/>
    </source>
</evidence>
<feature type="signal peptide" evidence="3">
    <location>
        <begin position="1"/>
        <end position="17"/>
    </location>
</feature>
<evidence type="ECO:0000259" key="4">
    <source>
        <dbReference type="PROSITE" id="PS50835"/>
    </source>
</evidence>
<dbReference type="Pfam" id="PF07686">
    <property type="entry name" value="V-set"/>
    <property type="match status" value="1"/>
</dbReference>
<dbReference type="InterPro" id="IPR007110">
    <property type="entry name" value="Ig-like_dom"/>
</dbReference>
<name>X2D2D7_LATME</name>
<dbReference type="PANTHER" id="PTHR23411">
    <property type="entry name" value="TAPASIN"/>
    <property type="match status" value="1"/>
</dbReference>
<evidence type="ECO:0000313" key="5">
    <source>
        <dbReference type="EMBL" id="AHG59326.1"/>
    </source>
</evidence>
<reference evidence="5" key="1">
    <citation type="submission" date="2013-02" db="EMBL/GenBank/DDBJ databases">
        <title>New insights on the evolution of the immune system in vertebrates: lessons from the transcriptomic analysis of the Indonesian coelacanth (Latimeria menadoensis).</title>
        <authorList>
            <person name="Buonocore F."/>
            <person name="Pallavicini A."/>
            <person name="Gerdol M."/>
            <person name="De Moro G."/>
            <person name="Fausto A.M."/>
            <person name="Forconi M."/>
            <person name="Canapa A."/>
            <person name="Barucca M."/>
            <person name="Biscotti M.A."/>
            <person name="Olmo E."/>
            <person name="Scapigliati G."/>
        </authorList>
    </citation>
    <scope>NUCLEOTIDE SEQUENCE</scope>
    <source>
        <tissue evidence="5">Liver and testis</tissue>
    </source>
</reference>
<feature type="domain" description="Ig-like" evidence="4">
    <location>
        <begin position="136"/>
        <end position="233"/>
    </location>
</feature>
<dbReference type="AlphaFoldDB" id="X2D2D7"/>
<accession>X2D2D7</accession>